<protein>
    <recommendedName>
        <fullName evidence="10">Integrase family protein</fullName>
    </recommendedName>
</protein>
<dbReference type="InterPro" id="IPR011010">
    <property type="entry name" value="DNA_brk_join_enz"/>
</dbReference>
<dbReference type="GO" id="GO:0015074">
    <property type="term" value="P:DNA integration"/>
    <property type="evidence" value="ECO:0007669"/>
    <property type="project" value="UniProtKB-KW"/>
</dbReference>
<dbReference type="SUPFAM" id="SSF56349">
    <property type="entry name" value="DNA breaking-rejoining enzymes"/>
    <property type="match status" value="1"/>
</dbReference>
<dbReference type="GO" id="GO:0003677">
    <property type="term" value="F:DNA binding"/>
    <property type="evidence" value="ECO:0007669"/>
    <property type="project" value="UniProtKB-UniRule"/>
</dbReference>
<evidence type="ECO:0000256" key="2">
    <source>
        <dbReference type="ARBA" id="ARBA00022908"/>
    </source>
</evidence>
<dbReference type="PROSITE" id="PS51900">
    <property type="entry name" value="CB"/>
    <property type="match status" value="1"/>
</dbReference>
<feature type="domain" description="Tyr recombinase" evidence="6">
    <location>
        <begin position="206"/>
        <end position="467"/>
    </location>
</feature>
<dbReference type="InterPro" id="IPR002104">
    <property type="entry name" value="Integrase_catalytic"/>
</dbReference>
<dbReference type="Gene3D" id="1.10.150.130">
    <property type="match status" value="1"/>
</dbReference>
<name>A0A2W5K4V6_ANCNO</name>
<gene>
    <name evidence="8" type="ORF">DI565_16105</name>
</gene>
<dbReference type="InterPro" id="IPR010998">
    <property type="entry name" value="Integrase_recombinase_N"/>
</dbReference>
<evidence type="ECO:0000256" key="4">
    <source>
        <dbReference type="ARBA" id="ARBA00023172"/>
    </source>
</evidence>
<keyword evidence="4" id="KW-0233">DNA recombination</keyword>
<dbReference type="CDD" id="cd00397">
    <property type="entry name" value="DNA_BRE_C"/>
    <property type="match status" value="1"/>
</dbReference>
<dbReference type="PANTHER" id="PTHR30349">
    <property type="entry name" value="PHAGE INTEGRASE-RELATED"/>
    <property type="match status" value="1"/>
</dbReference>
<evidence type="ECO:0000256" key="1">
    <source>
        <dbReference type="ARBA" id="ARBA00008857"/>
    </source>
</evidence>
<dbReference type="InterPro" id="IPR050090">
    <property type="entry name" value="Tyrosine_recombinase_XerCD"/>
</dbReference>
<dbReference type="Pfam" id="PF00589">
    <property type="entry name" value="Phage_integrase"/>
    <property type="match status" value="1"/>
</dbReference>
<dbReference type="Proteomes" id="UP000249577">
    <property type="component" value="Unassembled WGS sequence"/>
</dbReference>
<dbReference type="EMBL" id="QFPN01000009">
    <property type="protein sequence ID" value="PZQ12352.1"/>
    <property type="molecule type" value="Genomic_DNA"/>
</dbReference>
<evidence type="ECO:0000313" key="8">
    <source>
        <dbReference type="EMBL" id="PZQ12352.1"/>
    </source>
</evidence>
<proteinExistence type="inferred from homology"/>
<dbReference type="InterPro" id="IPR044068">
    <property type="entry name" value="CB"/>
</dbReference>
<dbReference type="InterPro" id="IPR004107">
    <property type="entry name" value="Integrase_SAM-like_N"/>
</dbReference>
<feature type="domain" description="Core-binding (CB)" evidence="7">
    <location>
        <begin position="51"/>
        <end position="150"/>
    </location>
</feature>
<sequence>MPVAETVQFMPSTAPYRRIKTMRDANDASPDFTPAQLLGAETPGEFLALFDEDYTPVEPFNEFMLHHCYQPARFQNWQKTQAAYADDLAIFLAYLHRKGVSWRSVGRPEIKDYVRELTARTVSTKTRREFSPATVRRRVGTVLTFFDWAVDEKKLIPVENCFGYANRRVLYQDRTRFASHFAGKMMKLVASSGFNKFLPAQPDPADQVRPIPADQIPALLNALGPRFICDADQRPRRNRLIAEATLLTGMRISEVCSLTLNDIQELSEKITDDDLDAMFAIRVYRTKGRHHRDILFSGRVIKRLDEYALGERHDVIEAALDRGKFGGRNGKQRLPRALFLNGEGANLRDLGEPVSQDTAYRAFRRAVIQVGLTTTVQRYDVDPDTGRPLRENGAPITTSYENFPRHSFHDLRHTYAVNFYAAAIRAGRPDAVKKLQALLGHRHLETTMKIYLRHVEAGEAVIADLHDALFKRLLDGTY</sequence>
<dbReference type="PROSITE" id="PS51898">
    <property type="entry name" value="TYR_RECOMBINASE"/>
    <property type="match status" value="1"/>
</dbReference>
<dbReference type="GO" id="GO:0006310">
    <property type="term" value="P:DNA recombination"/>
    <property type="evidence" value="ECO:0007669"/>
    <property type="project" value="UniProtKB-KW"/>
</dbReference>
<dbReference type="AlphaFoldDB" id="A0A2W5K4V6"/>
<organism evidence="8 9">
    <name type="scientific">Ancylobacter novellus</name>
    <name type="common">Thiobacillus novellus</name>
    <dbReference type="NCBI Taxonomy" id="921"/>
    <lineage>
        <taxon>Bacteria</taxon>
        <taxon>Pseudomonadati</taxon>
        <taxon>Pseudomonadota</taxon>
        <taxon>Alphaproteobacteria</taxon>
        <taxon>Hyphomicrobiales</taxon>
        <taxon>Xanthobacteraceae</taxon>
        <taxon>Ancylobacter</taxon>
    </lineage>
</organism>
<evidence type="ECO:0008006" key="10">
    <source>
        <dbReference type="Google" id="ProtNLM"/>
    </source>
</evidence>
<accession>A0A2W5K4V6</accession>
<comment type="similarity">
    <text evidence="1">Belongs to the 'phage' integrase family.</text>
</comment>
<evidence type="ECO:0000256" key="3">
    <source>
        <dbReference type="ARBA" id="ARBA00023125"/>
    </source>
</evidence>
<dbReference type="Gene3D" id="1.10.443.10">
    <property type="entry name" value="Intergrase catalytic core"/>
    <property type="match status" value="1"/>
</dbReference>
<dbReference type="Pfam" id="PF02899">
    <property type="entry name" value="Phage_int_SAM_1"/>
    <property type="match status" value="1"/>
</dbReference>
<evidence type="ECO:0000256" key="5">
    <source>
        <dbReference type="PROSITE-ProRule" id="PRU01248"/>
    </source>
</evidence>
<evidence type="ECO:0000313" key="9">
    <source>
        <dbReference type="Proteomes" id="UP000249577"/>
    </source>
</evidence>
<comment type="caution">
    <text evidence="8">The sequence shown here is derived from an EMBL/GenBank/DDBJ whole genome shotgun (WGS) entry which is preliminary data.</text>
</comment>
<dbReference type="InterPro" id="IPR013762">
    <property type="entry name" value="Integrase-like_cat_sf"/>
</dbReference>
<evidence type="ECO:0000259" key="7">
    <source>
        <dbReference type="PROSITE" id="PS51900"/>
    </source>
</evidence>
<evidence type="ECO:0000259" key="6">
    <source>
        <dbReference type="PROSITE" id="PS51898"/>
    </source>
</evidence>
<dbReference type="PANTHER" id="PTHR30349:SF64">
    <property type="entry name" value="PROPHAGE INTEGRASE INTD-RELATED"/>
    <property type="match status" value="1"/>
</dbReference>
<keyword evidence="3 5" id="KW-0238">DNA-binding</keyword>
<keyword evidence="2" id="KW-0229">DNA integration</keyword>
<reference evidence="8 9" key="1">
    <citation type="submission" date="2017-08" db="EMBL/GenBank/DDBJ databases">
        <title>Infants hospitalized years apart are colonized by the same room-sourced microbial strains.</title>
        <authorList>
            <person name="Brooks B."/>
            <person name="Olm M.R."/>
            <person name="Firek B.A."/>
            <person name="Baker R."/>
            <person name="Thomas B.C."/>
            <person name="Morowitz M.J."/>
            <person name="Banfield J.F."/>
        </authorList>
    </citation>
    <scope>NUCLEOTIDE SEQUENCE [LARGE SCALE GENOMIC DNA]</scope>
    <source>
        <strain evidence="8">S2_005_003_R2_43</strain>
    </source>
</reference>